<dbReference type="PANTHER" id="PTHR32552">
    <property type="entry name" value="FERRICHROME IRON RECEPTOR-RELATED"/>
    <property type="match status" value="1"/>
</dbReference>
<feature type="domain" description="TonB-dependent receptor plug" evidence="15">
    <location>
        <begin position="45"/>
        <end position="155"/>
    </location>
</feature>
<evidence type="ECO:0000259" key="15">
    <source>
        <dbReference type="Pfam" id="PF07715"/>
    </source>
</evidence>
<dbReference type="GO" id="GO:0006826">
    <property type="term" value="P:iron ion transport"/>
    <property type="evidence" value="ECO:0007669"/>
    <property type="project" value="UniProtKB-KW"/>
</dbReference>
<evidence type="ECO:0000256" key="4">
    <source>
        <dbReference type="ARBA" id="ARBA00022496"/>
    </source>
</evidence>
<feature type="domain" description="TonB-dependent receptor-like beta-barrel" evidence="14">
    <location>
        <begin position="240"/>
        <end position="689"/>
    </location>
</feature>
<evidence type="ECO:0000256" key="2">
    <source>
        <dbReference type="ARBA" id="ARBA00022448"/>
    </source>
</evidence>
<protein>
    <submittedName>
        <fullName evidence="16">TonB-dependent receptor</fullName>
    </submittedName>
</protein>
<evidence type="ECO:0000256" key="11">
    <source>
        <dbReference type="PROSITE-ProRule" id="PRU01360"/>
    </source>
</evidence>
<keyword evidence="7" id="KW-0406">Ion transport</keyword>
<dbReference type="PROSITE" id="PS52016">
    <property type="entry name" value="TONB_DEPENDENT_REC_3"/>
    <property type="match status" value="1"/>
</dbReference>
<evidence type="ECO:0000256" key="7">
    <source>
        <dbReference type="ARBA" id="ARBA00023065"/>
    </source>
</evidence>
<dbReference type="GO" id="GO:0009279">
    <property type="term" value="C:cell outer membrane"/>
    <property type="evidence" value="ECO:0007669"/>
    <property type="project" value="UniProtKB-SubCell"/>
</dbReference>
<evidence type="ECO:0000313" key="16">
    <source>
        <dbReference type="EMBL" id="NHO66114.1"/>
    </source>
</evidence>
<dbReference type="SUPFAM" id="SSF56935">
    <property type="entry name" value="Porins"/>
    <property type="match status" value="1"/>
</dbReference>
<dbReference type="AlphaFoldDB" id="A0A9E5MK73"/>
<dbReference type="Pfam" id="PF07715">
    <property type="entry name" value="Plug"/>
    <property type="match status" value="1"/>
</dbReference>
<keyword evidence="17" id="KW-1185">Reference proteome</keyword>
<dbReference type="Gene3D" id="2.40.170.20">
    <property type="entry name" value="TonB-dependent receptor, beta-barrel domain"/>
    <property type="match status" value="1"/>
</dbReference>
<evidence type="ECO:0000256" key="1">
    <source>
        <dbReference type="ARBA" id="ARBA00004571"/>
    </source>
</evidence>
<feature type="signal peptide" evidence="13">
    <location>
        <begin position="1"/>
        <end position="27"/>
    </location>
</feature>
<evidence type="ECO:0000256" key="13">
    <source>
        <dbReference type="SAM" id="SignalP"/>
    </source>
</evidence>
<evidence type="ECO:0000256" key="12">
    <source>
        <dbReference type="RuleBase" id="RU003357"/>
    </source>
</evidence>
<evidence type="ECO:0000256" key="10">
    <source>
        <dbReference type="ARBA" id="ARBA00023237"/>
    </source>
</evidence>
<comment type="subcellular location">
    <subcellularLocation>
        <location evidence="1 11">Cell outer membrane</location>
        <topology evidence="1 11">Multi-pass membrane protein</topology>
    </subcellularLocation>
</comment>
<keyword evidence="13" id="KW-0732">Signal</keyword>
<dbReference type="Proteomes" id="UP000787472">
    <property type="component" value="Unassembled WGS sequence"/>
</dbReference>
<evidence type="ECO:0000256" key="8">
    <source>
        <dbReference type="ARBA" id="ARBA00023077"/>
    </source>
</evidence>
<organism evidence="16 17">
    <name type="scientific">Pseudomaricurvus hydrocarbonicus</name>
    <dbReference type="NCBI Taxonomy" id="1470433"/>
    <lineage>
        <taxon>Bacteria</taxon>
        <taxon>Pseudomonadati</taxon>
        <taxon>Pseudomonadota</taxon>
        <taxon>Gammaproteobacteria</taxon>
        <taxon>Cellvibrionales</taxon>
        <taxon>Cellvibrionaceae</taxon>
        <taxon>Pseudomaricurvus</taxon>
    </lineage>
</organism>
<comment type="similarity">
    <text evidence="11 12">Belongs to the TonB-dependent receptor family.</text>
</comment>
<dbReference type="InterPro" id="IPR036942">
    <property type="entry name" value="Beta-barrel_TonB_sf"/>
</dbReference>
<keyword evidence="9 11" id="KW-0472">Membrane</keyword>
<dbReference type="InterPro" id="IPR039426">
    <property type="entry name" value="TonB-dep_rcpt-like"/>
</dbReference>
<dbReference type="RefSeq" id="WP_167186345.1">
    <property type="nucleotide sequence ID" value="NZ_JAAONZ010000007.1"/>
</dbReference>
<gene>
    <name evidence="16" type="ORF">G8770_11210</name>
</gene>
<dbReference type="EMBL" id="JAAONZ010000007">
    <property type="protein sequence ID" value="NHO66114.1"/>
    <property type="molecule type" value="Genomic_DNA"/>
</dbReference>
<dbReference type="Pfam" id="PF00593">
    <property type="entry name" value="TonB_dep_Rec_b-barrel"/>
    <property type="match status" value="1"/>
</dbReference>
<feature type="chain" id="PRO_5038411568" evidence="13">
    <location>
        <begin position="28"/>
        <end position="733"/>
    </location>
</feature>
<proteinExistence type="inferred from homology"/>
<keyword evidence="16" id="KW-0675">Receptor</keyword>
<keyword evidence="4" id="KW-0410">Iron transport</keyword>
<dbReference type="InterPro" id="IPR012910">
    <property type="entry name" value="Plug_dom"/>
</dbReference>
<reference evidence="16" key="1">
    <citation type="submission" date="2020-03" db="EMBL/GenBank/DDBJ databases">
        <authorList>
            <person name="Guo F."/>
        </authorList>
    </citation>
    <scope>NUCLEOTIDE SEQUENCE</scope>
    <source>
        <strain evidence="16">JCM 30134</strain>
    </source>
</reference>
<keyword evidence="8 12" id="KW-0798">TonB box</keyword>
<evidence type="ECO:0000256" key="6">
    <source>
        <dbReference type="ARBA" id="ARBA00023004"/>
    </source>
</evidence>
<keyword evidence="2 11" id="KW-0813">Transport</keyword>
<keyword evidence="6" id="KW-0408">Iron</keyword>
<evidence type="ECO:0000256" key="3">
    <source>
        <dbReference type="ARBA" id="ARBA00022452"/>
    </source>
</evidence>
<evidence type="ECO:0000256" key="5">
    <source>
        <dbReference type="ARBA" id="ARBA00022692"/>
    </source>
</evidence>
<keyword evidence="3 11" id="KW-1134">Transmembrane beta strand</keyword>
<evidence type="ECO:0000313" key="17">
    <source>
        <dbReference type="Proteomes" id="UP000787472"/>
    </source>
</evidence>
<accession>A0A9E5MK73</accession>
<keyword evidence="5 11" id="KW-0812">Transmembrane</keyword>
<evidence type="ECO:0000259" key="14">
    <source>
        <dbReference type="Pfam" id="PF00593"/>
    </source>
</evidence>
<keyword evidence="10 11" id="KW-0998">Cell outer membrane</keyword>
<dbReference type="InterPro" id="IPR000531">
    <property type="entry name" value="Beta-barrel_TonB"/>
</dbReference>
<evidence type="ECO:0000256" key="9">
    <source>
        <dbReference type="ARBA" id="ARBA00023136"/>
    </source>
</evidence>
<name>A0A9E5MK73_9GAMM</name>
<comment type="caution">
    <text evidence="16">The sequence shown here is derived from an EMBL/GenBank/DDBJ whole genome shotgun (WGS) entry which is preliminary data.</text>
</comment>
<sequence length="733" mass="80008">MHNKKTRHALPLAIMMASGLIPLTASAEGVLEEVVVTAQKRSESLQDAPVAITAYSAESLESLGIDNMEDLTTTAPSLQSYAFPTSTNTVSLFIRGLGNLDSQTLTTDNPVGIYVDDVYIARANGAQIDLLDLERVEVLRGPQGTLYGRNSSAGAVKFISKKPADEAGVTVKASVGEFDYARLGITADLPISDSLRTKLSVMASSEDGWVENRGPNTTGGKPDNDFYAKDQSAIRLAVSWDISDNLTADYSYDYTDVDSTAQYYQSVALGNKRRDDTYNILTGGDYRYVLPEGNMEQQGHNLTVTAQLADNLTLKSISSYRDSTDDVASNWSDVIFFATHTRFATESFSQEFQLVGNAERLSYVAGLYYFSEDGSKSDTQYSNIDFGGLPLSTDVLLDPLASQSYFGFPQGTLLGTTYIETELQSVAAYGQVTYDMTDRLSLTLGLRYTEDDREAQRSGDNLTFFPGANDGTYDHIDWTAIADFAFTDSVNGYVKAATGFRSGGSSERAPNFAQTFAEEEVISYELGVKSELLNNSLRLNAALFRTETDNAINTIGGTGVMAAFQETFNFGEVKISGFELDALWALGTDTTLGLNYVYLDGELSDVVVPDESLLQIPGSDITDQSYLSQTPRHAFSLTFDHSFAIAEHTLDAHLDYSYRDEVYSSALGFKVNDLGQLNGRISLRDLSIGKSTMDIGLWGKNLTDEEETIYVLAGGGNQFNKPLSYGVDVNIRF</sequence>
<dbReference type="PANTHER" id="PTHR32552:SF81">
    <property type="entry name" value="TONB-DEPENDENT OUTER MEMBRANE RECEPTOR"/>
    <property type="match status" value="1"/>
</dbReference>